<evidence type="ECO:0000313" key="2">
    <source>
        <dbReference type="EMBL" id="GFO01174.1"/>
    </source>
</evidence>
<feature type="region of interest" description="Disordered" evidence="1">
    <location>
        <begin position="1"/>
        <end position="116"/>
    </location>
</feature>
<dbReference type="Proteomes" id="UP000735302">
    <property type="component" value="Unassembled WGS sequence"/>
</dbReference>
<name>A0AAV4A0P8_9GAST</name>
<dbReference type="AlphaFoldDB" id="A0AAV4A0P8"/>
<reference evidence="2 3" key="1">
    <citation type="journal article" date="2021" name="Elife">
        <title>Chloroplast acquisition without the gene transfer in kleptoplastic sea slugs, Plakobranchus ocellatus.</title>
        <authorList>
            <person name="Maeda T."/>
            <person name="Takahashi S."/>
            <person name="Yoshida T."/>
            <person name="Shimamura S."/>
            <person name="Takaki Y."/>
            <person name="Nagai Y."/>
            <person name="Toyoda A."/>
            <person name="Suzuki Y."/>
            <person name="Arimoto A."/>
            <person name="Ishii H."/>
            <person name="Satoh N."/>
            <person name="Nishiyama T."/>
            <person name="Hasebe M."/>
            <person name="Maruyama T."/>
            <person name="Minagawa J."/>
            <person name="Obokata J."/>
            <person name="Shigenobu S."/>
        </authorList>
    </citation>
    <scope>NUCLEOTIDE SEQUENCE [LARGE SCALE GENOMIC DNA]</scope>
</reference>
<gene>
    <name evidence="2" type="ORF">PoB_002767900</name>
</gene>
<sequence length="207" mass="23769">MWCIKKTASPPLRAEQVKRKLKTATKSKEHLRKGEADSLKERGDTLETEVGKQGKQEEGGDTEKTNDGGLQREADIKPEDITQREVDIKPEDTMPRKAEIKPEDTMPREADVVKPEDTLQREADFKSEDTLQREADFKSEDTLQREGDIKLEDTTQREVDVKQEDTMQRESQWKMEVWKLSSLSQSSINAINLGMRDMELQEGMLCT</sequence>
<protein>
    <submittedName>
        <fullName evidence="2">Uncharacterized protein</fullName>
    </submittedName>
</protein>
<keyword evidence="3" id="KW-1185">Reference proteome</keyword>
<proteinExistence type="predicted"/>
<comment type="caution">
    <text evidence="2">The sequence shown here is derived from an EMBL/GenBank/DDBJ whole genome shotgun (WGS) entry which is preliminary data.</text>
</comment>
<evidence type="ECO:0000256" key="1">
    <source>
        <dbReference type="SAM" id="MobiDB-lite"/>
    </source>
</evidence>
<accession>A0AAV4A0P8</accession>
<evidence type="ECO:0000313" key="3">
    <source>
        <dbReference type="Proteomes" id="UP000735302"/>
    </source>
</evidence>
<organism evidence="2 3">
    <name type="scientific">Plakobranchus ocellatus</name>
    <dbReference type="NCBI Taxonomy" id="259542"/>
    <lineage>
        <taxon>Eukaryota</taxon>
        <taxon>Metazoa</taxon>
        <taxon>Spiralia</taxon>
        <taxon>Lophotrochozoa</taxon>
        <taxon>Mollusca</taxon>
        <taxon>Gastropoda</taxon>
        <taxon>Heterobranchia</taxon>
        <taxon>Euthyneura</taxon>
        <taxon>Panpulmonata</taxon>
        <taxon>Sacoglossa</taxon>
        <taxon>Placobranchoidea</taxon>
        <taxon>Plakobranchidae</taxon>
        <taxon>Plakobranchus</taxon>
    </lineage>
</organism>
<dbReference type="EMBL" id="BLXT01003199">
    <property type="protein sequence ID" value="GFO01174.1"/>
    <property type="molecule type" value="Genomic_DNA"/>
</dbReference>
<feature type="compositionally biased region" description="Basic and acidic residues" evidence="1">
    <location>
        <begin position="26"/>
        <end position="116"/>
    </location>
</feature>